<evidence type="ECO:0000313" key="2">
    <source>
        <dbReference type="EMBL" id="TDP91835.1"/>
    </source>
</evidence>
<feature type="region of interest" description="Disordered" evidence="1">
    <location>
        <begin position="225"/>
        <end position="287"/>
    </location>
</feature>
<keyword evidence="3" id="KW-1185">Reference proteome</keyword>
<dbReference type="NCBIfam" id="NF040603">
    <property type="entry name" value="choice_anch_P"/>
    <property type="match status" value="1"/>
</dbReference>
<proteinExistence type="predicted"/>
<accession>A0A4R6RZS9</accession>
<dbReference type="RefSeq" id="WP_133853421.1">
    <property type="nucleotide sequence ID" value="NZ_SNXZ01000008.1"/>
</dbReference>
<sequence length="287" mass="27952">MRFNARLAGLAAMATVVGGGIAGVMGITAPPASAQAAPGTGHAYGAYAAVTLLPGVLTRDGLNLDTGVLAPSSTSGPASASVVDVPLRGVVTAQAITSSTSRTATTVTARAAIVDLRLPVLAAALGGTPSVQVLRAKCTGTGMGTAGSSEIAGVNLGRLGTVPVTGAPNQTIDVPQVARIVLNEQVKDIDGSITVTALHVTLLGGSVTGKLGSGDIRLASATCGMGPGTTTPPTTPPTVPSTPTVPTPPPHQPTVTPNAPADQGGHQVRVVPAGAPQTGDGSLAGRR</sequence>
<gene>
    <name evidence="2" type="ORF">EV186_10844</name>
</gene>
<dbReference type="AlphaFoldDB" id="A0A4R6RZS9"/>
<comment type="caution">
    <text evidence="2">The sequence shown here is derived from an EMBL/GenBank/DDBJ whole genome shotgun (WGS) entry which is preliminary data.</text>
</comment>
<dbReference type="Proteomes" id="UP000295444">
    <property type="component" value="Unassembled WGS sequence"/>
</dbReference>
<organism evidence="2 3">
    <name type="scientific">Labedaea rhizosphaerae</name>
    <dbReference type="NCBI Taxonomy" id="598644"/>
    <lineage>
        <taxon>Bacteria</taxon>
        <taxon>Bacillati</taxon>
        <taxon>Actinomycetota</taxon>
        <taxon>Actinomycetes</taxon>
        <taxon>Pseudonocardiales</taxon>
        <taxon>Pseudonocardiaceae</taxon>
        <taxon>Labedaea</taxon>
    </lineage>
</organism>
<name>A0A4R6RZS9_LABRH</name>
<evidence type="ECO:0000313" key="3">
    <source>
        <dbReference type="Proteomes" id="UP000295444"/>
    </source>
</evidence>
<dbReference type="OrthoDB" id="3686194at2"/>
<reference evidence="2 3" key="1">
    <citation type="submission" date="2019-03" db="EMBL/GenBank/DDBJ databases">
        <title>Genomic Encyclopedia of Type Strains, Phase IV (KMG-IV): sequencing the most valuable type-strain genomes for metagenomic binning, comparative biology and taxonomic classification.</title>
        <authorList>
            <person name="Goeker M."/>
        </authorList>
    </citation>
    <scope>NUCLEOTIDE SEQUENCE [LARGE SCALE GENOMIC DNA]</scope>
    <source>
        <strain evidence="2 3">DSM 45361</strain>
    </source>
</reference>
<protein>
    <submittedName>
        <fullName evidence="2">Uncharacterized protein</fullName>
    </submittedName>
</protein>
<dbReference type="EMBL" id="SNXZ01000008">
    <property type="protein sequence ID" value="TDP91835.1"/>
    <property type="molecule type" value="Genomic_DNA"/>
</dbReference>
<feature type="compositionally biased region" description="Pro residues" evidence="1">
    <location>
        <begin position="233"/>
        <end position="252"/>
    </location>
</feature>
<evidence type="ECO:0000256" key="1">
    <source>
        <dbReference type="SAM" id="MobiDB-lite"/>
    </source>
</evidence>